<evidence type="ECO:0000313" key="2">
    <source>
        <dbReference type="Proteomes" id="UP000322667"/>
    </source>
</evidence>
<organism evidence="1 2">
    <name type="scientific">Gossypium tomentosum</name>
    <name type="common">Hawaiian cotton</name>
    <name type="synonym">Gossypium sandvicense</name>
    <dbReference type="NCBI Taxonomy" id="34277"/>
    <lineage>
        <taxon>Eukaryota</taxon>
        <taxon>Viridiplantae</taxon>
        <taxon>Streptophyta</taxon>
        <taxon>Embryophyta</taxon>
        <taxon>Tracheophyta</taxon>
        <taxon>Spermatophyta</taxon>
        <taxon>Magnoliopsida</taxon>
        <taxon>eudicotyledons</taxon>
        <taxon>Gunneridae</taxon>
        <taxon>Pentapetalae</taxon>
        <taxon>rosids</taxon>
        <taxon>malvids</taxon>
        <taxon>Malvales</taxon>
        <taxon>Malvaceae</taxon>
        <taxon>Malvoideae</taxon>
        <taxon>Gossypium</taxon>
    </lineage>
</organism>
<dbReference type="EMBL" id="CM017632">
    <property type="protein sequence ID" value="TYH50042.1"/>
    <property type="molecule type" value="Genomic_DNA"/>
</dbReference>
<evidence type="ECO:0000313" key="1">
    <source>
        <dbReference type="EMBL" id="TYH50042.1"/>
    </source>
</evidence>
<sequence length="69" mass="7876">MLPIFPLLGFYSLRRCPQPIGQSRPRPSKAKRASGFIGKTTQVRWRRGRMYVEAQIARREDCGPESRGG</sequence>
<name>A0A5D2J6A7_GOSTO</name>
<dbReference type="AlphaFoldDB" id="A0A5D2J6A7"/>
<proteinExistence type="predicted"/>
<accession>A0A5D2J6A7</accession>
<dbReference type="Proteomes" id="UP000322667">
    <property type="component" value="Chromosome D10"/>
</dbReference>
<gene>
    <name evidence="1" type="ORF">ES332_D10G177500v1</name>
</gene>
<keyword evidence="2" id="KW-1185">Reference proteome</keyword>
<protein>
    <submittedName>
        <fullName evidence="1">Uncharacterized protein</fullName>
    </submittedName>
</protein>
<reference evidence="1 2" key="1">
    <citation type="submission" date="2019-07" db="EMBL/GenBank/DDBJ databases">
        <title>WGS assembly of Gossypium tomentosum.</title>
        <authorList>
            <person name="Chen Z.J."/>
            <person name="Sreedasyam A."/>
            <person name="Ando A."/>
            <person name="Song Q."/>
            <person name="De L."/>
            <person name="Hulse-Kemp A."/>
            <person name="Ding M."/>
            <person name="Ye W."/>
            <person name="Kirkbride R."/>
            <person name="Jenkins J."/>
            <person name="Plott C."/>
            <person name="Lovell J."/>
            <person name="Lin Y.-M."/>
            <person name="Vaughn R."/>
            <person name="Liu B."/>
            <person name="Li W."/>
            <person name="Simpson S."/>
            <person name="Scheffler B."/>
            <person name="Saski C."/>
            <person name="Grover C."/>
            <person name="Hu G."/>
            <person name="Conover J."/>
            <person name="Carlson J."/>
            <person name="Shu S."/>
            <person name="Boston L."/>
            <person name="Williams M."/>
            <person name="Peterson D."/>
            <person name="Mcgee K."/>
            <person name="Jones D."/>
            <person name="Wendel J."/>
            <person name="Stelly D."/>
            <person name="Grimwood J."/>
            <person name="Schmutz J."/>
        </authorList>
    </citation>
    <scope>NUCLEOTIDE SEQUENCE [LARGE SCALE GENOMIC DNA]</scope>
    <source>
        <strain evidence="1">7179.01</strain>
    </source>
</reference>